<organism evidence="4 5">
    <name type="scientific">Durusdinium trenchii</name>
    <dbReference type="NCBI Taxonomy" id="1381693"/>
    <lineage>
        <taxon>Eukaryota</taxon>
        <taxon>Sar</taxon>
        <taxon>Alveolata</taxon>
        <taxon>Dinophyceae</taxon>
        <taxon>Suessiales</taxon>
        <taxon>Symbiodiniaceae</taxon>
        <taxon>Durusdinium</taxon>
    </lineage>
</organism>
<dbReference type="PROSITE" id="PS50102">
    <property type="entry name" value="RRM"/>
    <property type="match status" value="1"/>
</dbReference>
<dbReference type="Pfam" id="PF00076">
    <property type="entry name" value="RRM_1"/>
    <property type="match status" value="1"/>
</dbReference>
<gene>
    <name evidence="4" type="ORF">CCMP2556_LOCUS45326</name>
</gene>
<dbReference type="PANTHER" id="PTHR48025:SF1">
    <property type="entry name" value="RRM DOMAIN-CONTAINING PROTEIN"/>
    <property type="match status" value="1"/>
</dbReference>
<dbReference type="InterPro" id="IPR050502">
    <property type="entry name" value="Euk_RNA-bind_prot"/>
</dbReference>
<dbReference type="SMART" id="SM00360">
    <property type="entry name" value="RRM"/>
    <property type="match status" value="1"/>
</dbReference>
<accession>A0ABP0R7D4</accession>
<name>A0ABP0R7D4_9DINO</name>
<reference evidence="4 5" key="1">
    <citation type="submission" date="2024-02" db="EMBL/GenBank/DDBJ databases">
        <authorList>
            <person name="Chen Y."/>
            <person name="Shah S."/>
            <person name="Dougan E. K."/>
            <person name="Thang M."/>
            <person name="Chan C."/>
        </authorList>
    </citation>
    <scope>NUCLEOTIDE SEQUENCE [LARGE SCALE GENOMIC DNA]</scope>
</reference>
<dbReference type="InterPro" id="IPR000504">
    <property type="entry name" value="RRM_dom"/>
</dbReference>
<dbReference type="CDD" id="cd00590">
    <property type="entry name" value="RRM_SF"/>
    <property type="match status" value="1"/>
</dbReference>
<evidence type="ECO:0000313" key="4">
    <source>
        <dbReference type="EMBL" id="CAK9095111.1"/>
    </source>
</evidence>
<sequence length="143" mass="15467">MYGKGYGDYGKGWGGKGFYGPPFWDGGKGMMGYGYGMMMPPMFPFKGKGKGKGKRSPQLNVDPAKKLWIGNIPEEAKWKDLQALVDKAGKSRWVEIFRGKGKGTGAVVYNTAEEAQAAKATLNGADLCGSSIVVDSWEKGEKE</sequence>
<dbReference type="SUPFAM" id="SSF54928">
    <property type="entry name" value="RNA-binding domain, RBD"/>
    <property type="match status" value="1"/>
</dbReference>
<protein>
    <recommendedName>
        <fullName evidence="3">RRM domain-containing protein</fullName>
    </recommendedName>
</protein>
<keyword evidence="1 2" id="KW-0694">RNA-binding</keyword>
<dbReference type="EMBL" id="CAXAMN010025428">
    <property type="protein sequence ID" value="CAK9095111.1"/>
    <property type="molecule type" value="Genomic_DNA"/>
</dbReference>
<proteinExistence type="predicted"/>
<dbReference type="InterPro" id="IPR035979">
    <property type="entry name" value="RBD_domain_sf"/>
</dbReference>
<dbReference type="InterPro" id="IPR012677">
    <property type="entry name" value="Nucleotide-bd_a/b_plait_sf"/>
</dbReference>
<dbReference type="Proteomes" id="UP001642484">
    <property type="component" value="Unassembled WGS sequence"/>
</dbReference>
<keyword evidence="5" id="KW-1185">Reference proteome</keyword>
<dbReference type="PANTHER" id="PTHR48025">
    <property type="entry name" value="OS02G0815200 PROTEIN"/>
    <property type="match status" value="1"/>
</dbReference>
<comment type="caution">
    <text evidence="4">The sequence shown here is derived from an EMBL/GenBank/DDBJ whole genome shotgun (WGS) entry which is preliminary data.</text>
</comment>
<evidence type="ECO:0000313" key="5">
    <source>
        <dbReference type="Proteomes" id="UP001642484"/>
    </source>
</evidence>
<evidence type="ECO:0000259" key="3">
    <source>
        <dbReference type="PROSITE" id="PS50102"/>
    </source>
</evidence>
<evidence type="ECO:0000256" key="2">
    <source>
        <dbReference type="PROSITE-ProRule" id="PRU00176"/>
    </source>
</evidence>
<evidence type="ECO:0000256" key="1">
    <source>
        <dbReference type="ARBA" id="ARBA00022884"/>
    </source>
</evidence>
<feature type="domain" description="RRM" evidence="3">
    <location>
        <begin position="65"/>
        <end position="139"/>
    </location>
</feature>
<dbReference type="Gene3D" id="3.30.70.330">
    <property type="match status" value="1"/>
</dbReference>